<dbReference type="InterPro" id="IPR054722">
    <property type="entry name" value="PolX-like_BBD"/>
</dbReference>
<dbReference type="InterPro" id="IPR013103">
    <property type="entry name" value="RVT_2"/>
</dbReference>
<dbReference type="PANTHER" id="PTHR11439:SF455">
    <property type="entry name" value="RLK (RECEPTOR-LIKE PROTEIN KINASE) 8, PUTATIVE-RELATED"/>
    <property type="match status" value="1"/>
</dbReference>
<evidence type="ECO:0000259" key="3">
    <source>
        <dbReference type="Pfam" id="PF07727"/>
    </source>
</evidence>
<dbReference type="SUPFAM" id="SSF56672">
    <property type="entry name" value="DNA/RNA polymerases"/>
    <property type="match status" value="1"/>
</dbReference>
<evidence type="ECO:0000259" key="4">
    <source>
        <dbReference type="Pfam" id="PF22936"/>
    </source>
</evidence>
<dbReference type="Pfam" id="PF07727">
    <property type="entry name" value="RVT_2"/>
    <property type="match status" value="1"/>
</dbReference>
<name>A0A2N9EN11_FAGSY</name>
<evidence type="ECO:0000256" key="1">
    <source>
        <dbReference type="ARBA" id="ARBA00022750"/>
    </source>
</evidence>
<feature type="compositionally biased region" description="Low complexity" evidence="2">
    <location>
        <begin position="280"/>
        <end position="294"/>
    </location>
</feature>
<sequence>MSIPSSTPTLNTQTPFFLLSNITNYVTVKLDHTNYLMWKFQITGILDAYSLLDHIEDPIPCPCKFLLSETGAVTQEISPIFLQWKARDKALFSLISATLSPSAISLVMGQTTASGIWKIIVNRYTSVSRSSIVNLKRELNSIKKNSDSVTDYLQKIKEARDKLVSVGVTIDDEEILHIVLQGLSSDFHSFTSAMLTKNELVSFEELHTLMKTEEDLLKSAADNSKELTHMAMAANKSSSSTSNNSSTAPFNTQFHVHRGRGGGRNNRGGGRSFYSGGRGNFNSSQNPQSWNPNPNSRPTCQICYKPGHTALDCYQRMNYAFQGRHPPAKLAAMATAVPFNPNQTTWISDTGATDHFTPDLTNIPDNKAYTDSQLVSVGNGHQLPISHIGNAQLRTSSCLFRLRKVLRVPNIASNLLSVQSFCRDNACSFHFNAHRFQIQDLITGKPLYRGLSKDGLYPIHGLSLPPLESRLSSISSAPSPFQESPPASYMACLPSARQNASLSDLWHMRLGHPQSRPITHTPTAPTLLPNPSPQPPLPEPTTHTTFALLPNPSPQLHLLEPTPHPTIPSSPIATNAVPAICQIPNPHISSHPMTTRFKFGISKEKIFSTTTSLDYLQTEPPNYTIASKIPEWRATMTSEFEALQRQHTWSLVPPSPSQNLVGCRWVYKIKRATDGSVSRYKARLVAKGFHQQAGMDYAETFSPVVKPPTVRIILSLAAQNRWNLRQLDVSNAFLHGFLKETVYMAQPTGFVDEGQPSHVCHLHKSLYGLKQAPRAWFERFTSHLLTLGFTASVADASLFVLKQGSVIVYLLLYVDDIIITGSDSTVVSTIISQLSTTFEVKDLGPLRYFLGLQIDYKNAGFFVHQSKYITDLLTKFKMSDCKAVSTPIATSPVLSTSCSDSLADPTPYRSLVGALQYATFTRPDITFAVNRVCQFMHNPSFAHLVAAKRILRYLKGSLDKGILFQPGPLTLTAFTDADWAGDPVDRRSTSGITVFLGNNPITWMSKKQHTVSRSSTEAEYRSLATGAVELAWLRQVICDLGLYLASAPIMWCDNTSALALASNPVFHGRTKHIFGVRAI</sequence>
<reference evidence="5" key="1">
    <citation type="submission" date="2018-02" db="EMBL/GenBank/DDBJ databases">
        <authorList>
            <person name="Cohen D.B."/>
            <person name="Kent A.D."/>
        </authorList>
    </citation>
    <scope>NUCLEOTIDE SEQUENCE</scope>
</reference>
<protein>
    <submittedName>
        <fullName evidence="5">Uncharacterized protein</fullName>
    </submittedName>
</protein>
<dbReference type="AlphaFoldDB" id="A0A2N9EN11"/>
<accession>A0A2N9EN11</accession>
<evidence type="ECO:0000256" key="2">
    <source>
        <dbReference type="SAM" id="MobiDB-lite"/>
    </source>
</evidence>
<dbReference type="GO" id="GO:0004190">
    <property type="term" value="F:aspartic-type endopeptidase activity"/>
    <property type="evidence" value="ECO:0007669"/>
    <property type="project" value="UniProtKB-KW"/>
</dbReference>
<feature type="region of interest" description="Disordered" evidence="2">
    <location>
        <begin position="516"/>
        <end position="538"/>
    </location>
</feature>
<keyword evidence="1" id="KW-0378">Hydrolase</keyword>
<dbReference type="CDD" id="cd09272">
    <property type="entry name" value="RNase_HI_RT_Ty1"/>
    <property type="match status" value="1"/>
</dbReference>
<evidence type="ECO:0000313" key="5">
    <source>
        <dbReference type="EMBL" id="SPC76193.1"/>
    </source>
</evidence>
<feature type="compositionally biased region" description="Gly residues" evidence="2">
    <location>
        <begin position="262"/>
        <end position="279"/>
    </location>
</feature>
<keyword evidence="1" id="KW-0064">Aspartyl protease</keyword>
<feature type="region of interest" description="Disordered" evidence="2">
    <location>
        <begin position="235"/>
        <end position="294"/>
    </location>
</feature>
<keyword evidence="1" id="KW-0645">Protease</keyword>
<feature type="domain" description="Reverse transcriptase Ty1/copia-type" evidence="3">
    <location>
        <begin position="647"/>
        <end position="889"/>
    </location>
</feature>
<organism evidence="5">
    <name type="scientific">Fagus sylvatica</name>
    <name type="common">Beechnut</name>
    <dbReference type="NCBI Taxonomy" id="28930"/>
    <lineage>
        <taxon>Eukaryota</taxon>
        <taxon>Viridiplantae</taxon>
        <taxon>Streptophyta</taxon>
        <taxon>Embryophyta</taxon>
        <taxon>Tracheophyta</taxon>
        <taxon>Spermatophyta</taxon>
        <taxon>Magnoliopsida</taxon>
        <taxon>eudicotyledons</taxon>
        <taxon>Gunneridae</taxon>
        <taxon>Pentapetalae</taxon>
        <taxon>rosids</taxon>
        <taxon>fabids</taxon>
        <taxon>Fagales</taxon>
        <taxon>Fagaceae</taxon>
        <taxon>Fagus</taxon>
    </lineage>
</organism>
<feature type="domain" description="Retrovirus-related Pol polyprotein from transposon TNT 1-94-like beta-barrel" evidence="4">
    <location>
        <begin position="346"/>
        <end position="421"/>
    </location>
</feature>
<dbReference type="EMBL" id="OIVN01000203">
    <property type="protein sequence ID" value="SPC76193.1"/>
    <property type="molecule type" value="Genomic_DNA"/>
</dbReference>
<dbReference type="Pfam" id="PF22936">
    <property type="entry name" value="Pol_BBD"/>
    <property type="match status" value="1"/>
</dbReference>
<gene>
    <name evidence="5" type="ORF">FSB_LOCUS4075</name>
</gene>
<dbReference type="Pfam" id="PF14223">
    <property type="entry name" value="Retrotran_gag_2"/>
    <property type="match status" value="1"/>
</dbReference>
<dbReference type="InterPro" id="IPR043502">
    <property type="entry name" value="DNA/RNA_pol_sf"/>
</dbReference>
<feature type="compositionally biased region" description="Low complexity" evidence="2">
    <location>
        <begin position="237"/>
        <end position="247"/>
    </location>
</feature>
<dbReference type="PANTHER" id="PTHR11439">
    <property type="entry name" value="GAG-POL-RELATED RETROTRANSPOSON"/>
    <property type="match status" value="1"/>
</dbReference>
<proteinExistence type="predicted"/>
<feature type="compositionally biased region" description="Pro residues" evidence="2">
    <location>
        <begin position="528"/>
        <end position="538"/>
    </location>
</feature>